<name>A0A1U6GWA4_9SPHN</name>
<feature type="domain" description="Lipid/polyisoprenoid-binding YceI-like" evidence="2">
    <location>
        <begin position="57"/>
        <end position="230"/>
    </location>
</feature>
<dbReference type="Gene3D" id="2.40.128.110">
    <property type="entry name" value="Lipid/polyisoprenoid-binding, YceI-like"/>
    <property type="match status" value="1"/>
</dbReference>
<keyword evidence="4" id="KW-1185">Reference proteome</keyword>
<gene>
    <name evidence="3" type="ORF">SAMN06295987_101657</name>
</gene>
<keyword evidence="1" id="KW-0732">Signal</keyword>
<evidence type="ECO:0000259" key="2">
    <source>
        <dbReference type="SMART" id="SM00867"/>
    </source>
</evidence>
<feature type="signal peptide" evidence="1">
    <location>
        <begin position="1"/>
        <end position="18"/>
    </location>
</feature>
<sequence length="239" mass="24674">MNRLLGAVCALPPAIAFAAAFALSTPLPAQEAEADPAPAAPPSAFGKPDPSLVSGGHYEADPHHTLVEWSVDHLGFTPYFGIFGDVAGTLDIDPKRPEQARVAMSIPVASVTVASAGLKSHLLKAPASEGGKPDFFGPKPEDARFVSTLVRITGDQQAEMTGNLTLNGITKPVTLQVLFHGAGTMPPQMGGGEGLGFDATGTLKRSDFGLDFGIPMVSDEVELKIAAAFMKAAADKPGS</sequence>
<dbReference type="InterPro" id="IPR036761">
    <property type="entry name" value="TTHA0802/YceI-like_sf"/>
</dbReference>
<dbReference type="AlphaFoldDB" id="A0A1U6GWA4"/>
<dbReference type="EMBL" id="FVZE01000001">
    <property type="protein sequence ID" value="SLJ87720.1"/>
    <property type="molecule type" value="Genomic_DNA"/>
</dbReference>
<organism evidence="3 4">
    <name type="scientific">Novosphingobium mathurense</name>
    <dbReference type="NCBI Taxonomy" id="428990"/>
    <lineage>
        <taxon>Bacteria</taxon>
        <taxon>Pseudomonadati</taxon>
        <taxon>Pseudomonadota</taxon>
        <taxon>Alphaproteobacteria</taxon>
        <taxon>Sphingomonadales</taxon>
        <taxon>Sphingomonadaceae</taxon>
        <taxon>Novosphingobium</taxon>
    </lineage>
</organism>
<evidence type="ECO:0000256" key="1">
    <source>
        <dbReference type="SAM" id="SignalP"/>
    </source>
</evidence>
<dbReference type="InterPro" id="IPR007372">
    <property type="entry name" value="Lipid/polyisoprenoid-bd_YceI"/>
</dbReference>
<accession>A0A1U6GWA4</accession>
<evidence type="ECO:0000313" key="3">
    <source>
        <dbReference type="EMBL" id="SLJ87720.1"/>
    </source>
</evidence>
<dbReference type="RefSeq" id="WP_054946194.1">
    <property type="nucleotide sequence ID" value="NZ_FVZE01000001.1"/>
</dbReference>
<dbReference type="STRING" id="428990.SAMN06295987_101657"/>
<feature type="chain" id="PRO_5010568935" evidence="1">
    <location>
        <begin position="19"/>
        <end position="239"/>
    </location>
</feature>
<dbReference type="Pfam" id="PF04264">
    <property type="entry name" value="YceI"/>
    <property type="match status" value="1"/>
</dbReference>
<reference evidence="4" key="1">
    <citation type="submission" date="2017-02" db="EMBL/GenBank/DDBJ databases">
        <authorList>
            <person name="Varghese N."/>
            <person name="Submissions S."/>
        </authorList>
    </citation>
    <scope>NUCLEOTIDE SEQUENCE [LARGE SCALE GENOMIC DNA]</scope>
    <source>
        <strain evidence="4">SM117</strain>
    </source>
</reference>
<dbReference type="PANTHER" id="PTHR34406">
    <property type="entry name" value="PROTEIN YCEI"/>
    <property type="match status" value="1"/>
</dbReference>
<proteinExistence type="predicted"/>
<dbReference type="SMART" id="SM00867">
    <property type="entry name" value="YceI"/>
    <property type="match status" value="1"/>
</dbReference>
<dbReference type="Proteomes" id="UP000190989">
    <property type="component" value="Unassembled WGS sequence"/>
</dbReference>
<protein>
    <submittedName>
        <fullName evidence="3">Polyisoprenoid-binding protein YceI</fullName>
    </submittedName>
</protein>
<dbReference type="SUPFAM" id="SSF101874">
    <property type="entry name" value="YceI-like"/>
    <property type="match status" value="1"/>
</dbReference>
<dbReference type="PANTHER" id="PTHR34406:SF1">
    <property type="entry name" value="PROTEIN YCEI"/>
    <property type="match status" value="1"/>
</dbReference>
<evidence type="ECO:0000313" key="4">
    <source>
        <dbReference type="Proteomes" id="UP000190989"/>
    </source>
</evidence>